<gene>
    <name evidence="6" type="ORF">ADUPG1_007578</name>
</gene>
<protein>
    <submittedName>
        <fullName evidence="6">Transcription regulator HTH, AraC- type like protein</fullName>
    </submittedName>
</protein>
<evidence type="ECO:0000256" key="1">
    <source>
        <dbReference type="ARBA" id="ARBA00023015"/>
    </source>
</evidence>
<dbReference type="Gene3D" id="3.30.70.270">
    <property type="match status" value="1"/>
</dbReference>
<dbReference type="PRINTS" id="PR00032">
    <property type="entry name" value="HTHARAC"/>
</dbReference>
<evidence type="ECO:0000313" key="6">
    <source>
        <dbReference type="EMBL" id="GKT33975.1"/>
    </source>
</evidence>
<evidence type="ECO:0000259" key="4">
    <source>
        <dbReference type="PROSITE" id="PS01124"/>
    </source>
</evidence>
<dbReference type="EMBL" id="BQXS01010639">
    <property type="protein sequence ID" value="GKT33975.1"/>
    <property type="molecule type" value="Genomic_DNA"/>
</dbReference>
<keyword evidence="7" id="KW-1185">Reference proteome</keyword>
<accession>A0ABQ5KNA5</accession>
<evidence type="ECO:0000256" key="3">
    <source>
        <dbReference type="ARBA" id="ARBA00023163"/>
    </source>
</evidence>
<dbReference type="PROSITE" id="PS50887">
    <property type="entry name" value="GGDEF"/>
    <property type="match status" value="1"/>
</dbReference>
<dbReference type="PANTHER" id="PTHR33121:SF70">
    <property type="entry name" value="SIGNALING PROTEIN YKOW"/>
    <property type="match status" value="1"/>
</dbReference>
<dbReference type="PROSITE" id="PS01124">
    <property type="entry name" value="HTH_ARAC_FAMILY_2"/>
    <property type="match status" value="1"/>
</dbReference>
<dbReference type="Pfam" id="PF00990">
    <property type="entry name" value="GGDEF"/>
    <property type="match status" value="1"/>
</dbReference>
<dbReference type="InterPro" id="IPR043128">
    <property type="entry name" value="Rev_trsase/Diguanyl_cyclase"/>
</dbReference>
<comment type="caution">
    <text evidence="6">The sequence shown here is derived from an EMBL/GenBank/DDBJ whole genome shotgun (WGS) entry which is preliminary data.</text>
</comment>
<feature type="domain" description="HTH araC/xylS-type" evidence="4">
    <location>
        <begin position="1"/>
        <end position="58"/>
    </location>
</feature>
<organism evidence="6 7">
    <name type="scientific">Aduncisulcus paluster</name>
    <dbReference type="NCBI Taxonomy" id="2918883"/>
    <lineage>
        <taxon>Eukaryota</taxon>
        <taxon>Metamonada</taxon>
        <taxon>Carpediemonas-like organisms</taxon>
        <taxon>Aduncisulcus</taxon>
    </lineage>
</organism>
<dbReference type="InterPro" id="IPR000160">
    <property type="entry name" value="GGDEF_dom"/>
</dbReference>
<feature type="domain" description="GGDEF" evidence="5">
    <location>
        <begin position="102"/>
        <end position="239"/>
    </location>
</feature>
<evidence type="ECO:0000256" key="2">
    <source>
        <dbReference type="ARBA" id="ARBA00023125"/>
    </source>
</evidence>
<dbReference type="InterPro" id="IPR029787">
    <property type="entry name" value="Nucleotide_cyclase"/>
</dbReference>
<dbReference type="Pfam" id="PF12833">
    <property type="entry name" value="HTH_18"/>
    <property type="match status" value="1"/>
</dbReference>
<feature type="non-terminal residue" evidence="6">
    <location>
        <position position="1"/>
    </location>
</feature>
<keyword evidence="3" id="KW-0804">Transcription</keyword>
<dbReference type="SMART" id="SM00267">
    <property type="entry name" value="GGDEF"/>
    <property type="match status" value="1"/>
</dbReference>
<dbReference type="InterPro" id="IPR018060">
    <property type="entry name" value="HTH_AraC"/>
</dbReference>
<sequence length="241" mass="27323">TLKDYIRKRRLSLSAYDLIYTEDGILHIAVKYGYSTYESYSRAFKKLYGIAPAHYRKKASYIEIFPGVQMLKTVQSKVEENKMVIDKLMNQDLVKKKLDGNKSGYILDIDIDKFENINARYGYSVGDKVLVALPTAIETYLKSVDIVNELIRINNDEFALIIREDALPQKMNIKALASGIVNLMNSPLKIGELQVDLSISIGIAKFTTNEEETAPVENANMAMFEAKKAGRNTFRLYGEPE</sequence>
<dbReference type="Gene3D" id="1.10.10.60">
    <property type="entry name" value="Homeodomain-like"/>
    <property type="match status" value="1"/>
</dbReference>
<evidence type="ECO:0000259" key="5">
    <source>
        <dbReference type="PROSITE" id="PS50887"/>
    </source>
</evidence>
<dbReference type="CDD" id="cd01949">
    <property type="entry name" value="GGDEF"/>
    <property type="match status" value="1"/>
</dbReference>
<dbReference type="Proteomes" id="UP001057375">
    <property type="component" value="Unassembled WGS sequence"/>
</dbReference>
<name>A0ABQ5KNA5_9EUKA</name>
<dbReference type="InterPro" id="IPR009057">
    <property type="entry name" value="Homeodomain-like_sf"/>
</dbReference>
<keyword evidence="1" id="KW-0805">Transcription regulation</keyword>
<dbReference type="InterPro" id="IPR020449">
    <property type="entry name" value="Tscrpt_reg_AraC-type_HTH"/>
</dbReference>
<dbReference type="InterPro" id="IPR050706">
    <property type="entry name" value="Cyclic-di-GMP_PDE-like"/>
</dbReference>
<reference evidence="6" key="1">
    <citation type="submission" date="2022-03" db="EMBL/GenBank/DDBJ databases">
        <title>Draft genome sequence of Aduncisulcus paluster, a free-living microaerophilic Fornicata.</title>
        <authorList>
            <person name="Yuyama I."/>
            <person name="Kume K."/>
            <person name="Tamura T."/>
            <person name="Inagaki Y."/>
            <person name="Hashimoto T."/>
        </authorList>
    </citation>
    <scope>NUCLEOTIDE SEQUENCE</scope>
    <source>
        <strain evidence="6">NY0171</strain>
    </source>
</reference>
<dbReference type="SMART" id="SM00342">
    <property type="entry name" value="HTH_ARAC"/>
    <property type="match status" value="1"/>
</dbReference>
<dbReference type="NCBIfam" id="TIGR00254">
    <property type="entry name" value="GGDEF"/>
    <property type="match status" value="1"/>
</dbReference>
<dbReference type="PANTHER" id="PTHR33121">
    <property type="entry name" value="CYCLIC DI-GMP PHOSPHODIESTERASE PDEF"/>
    <property type="match status" value="1"/>
</dbReference>
<dbReference type="SUPFAM" id="SSF46689">
    <property type="entry name" value="Homeodomain-like"/>
    <property type="match status" value="1"/>
</dbReference>
<keyword evidence="2" id="KW-0238">DNA-binding</keyword>
<proteinExistence type="predicted"/>
<evidence type="ECO:0000313" key="7">
    <source>
        <dbReference type="Proteomes" id="UP001057375"/>
    </source>
</evidence>
<dbReference type="SUPFAM" id="SSF55073">
    <property type="entry name" value="Nucleotide cyclase"/>
    <property type="match status" value="1"/>
</dbReference>